<feature type="transmembrane region" description="Helical" evidence="6">
    <location>
        <begin position="1710"/>
        <end position="1733"/>
    </location>
</feature>
<feature type="signal peptide" evidence="7">
    <location>
        <begin position="1"/>
        <end position="27"/>
    </location>
</feature>
<dbReference type="InterPro" id="IPR003284">
    <property type="entry name" value="Sal_SpvB"/>
</dbReference>
<evidence type="ECO:0000259" key="9">
    <source>
        <dbReference type="Pfam" id="PF25023"/>
    </source>
</evidence>
<dbReference type="InterPro" id="IPR050708">
    <property type="entry name" value="T6SS_VgrG/RHS"/>
</dbReference>
<dbReference type="InterPro" id="IPR006530">
    <property type="entry name" value="YD"/>
</dbReference>
<evidence type="ECO:0000256" key="5">
    <source>
        <dbReference type="ARBA" id="ARBA00023026"/>
    </source>
</evidence>
<dbReference type="Pfam" id="PF03534">
    <property type="entry name" value="SpvB"/>
    <property type="match status" value="1"/>
</dbReference>
<dbReference type="InterPro" id="IPR013517">
    <property type="entry name" value="FG-GAP"/>
</dbReference>
<evidence type="ECO:0000313" key="11">
    <source>
        <dbReference type="Proteomes" id="UP001207654"/>
    </source>
</evidence>
<accession>A0ABT4AFX8</accession>
<dbReference type="RefSeq" id="WP_267539147.1">
    <property type="nucleotide sequence ID" value="NZ_JAPNKA010000001.1"/>
</dbReference>
<keyword evidence="6" id="KW-1133">Transmembrane helix</keyword>
<keyword evidence="3 7" id="KW-0732">Signal</keyword>
<dbReference type="Pfam" id="PF12256">
    <property type="entry name" value="TcdB_toxin_midN"/>
    <property type="match status" value="1"/>
</dbReference>
<dbReference type="InterPro" id="IPR028994">
    <property type="entry name" value="Integrin_alpha_N"/>
</dbReference>
<dbReference type="InterPro" id="IPR022385">
    <property type="entry name" value="Rhs_assc_core"/>
</dbReference>
<feature type="transmembrane region" description="Helical" evidence="6">
    <location>
        <begin position="1669"/>
        <end position="1698"/>
    </location>
</feature>
<evidence type="ECO:0000256" key="6">
    <source>
        <dbReference type="SAM" id="Phobius"/>
    </source>
</evidence>
<reference evidence="10 11" key="1">
    <citation type="submission" date="2022-11" db="EMBL/GenBank/DDBJ databases">
        <title>Minimal conservation of predation-associated metabolite biosynthetic gene clusters underscores biosynthetic potential of Myxococcota including descriptions for ten novel species: Archangium lansinium sp. nov., Myxococcus landrumus sp. nov., Nannocystis bai.</title>
        <authorList>
            <person name="Ahearne A."/>
            <person name="Stevens C."/>
            <person name="Phillips K."/>
        </authorList>
    </citation>
    <scope>NUCLEOTIDE SEQUENCE [LARGE SCALE GENOMIC DNA]</scope>
    <source>
        <strain evidence="10 11">MIWBW</strain>
    </source>
</reference>
<keyword evidence="6" id="KW-0472">Membrane</keyword>
<dbReference type="InterPro" id="IPR031325">
    <property type="entry name" value="RHS_repeat"/>
</dbReference>
<evidence type="ECO:0000256" key="2">
    <source>
        <dbReference type="ARBA" id="ARBA00022525"/>
    </source>
</evidence>
<dbReference type="Gene3D" id="2.180.10.10">
    <property type="entry name" value="RHS repeat-associated core"/>
    <property type="match status" value="2"/>
</dbReference>
<keyword evidence="4" id="KW-0677">Repeat</keyword>
<evidence type="ECO:0000313" key="10">
    <source>
        <dbReference type="EMBL" id="MCY1080486.1"/>
    </source>
</evidence>
<dbReference type="Pfam" id="PF25023">
    <property type="entry name" value="TEN_YD-shell"/>
    <property type="match status" value="2"/>
</dbReference>
<dbReference type="PANTHER" id="PTHR32305">
    <property type="match status" value="1"/>
</dbReference>
<evidence type="ECO:0000256" key="3">
    <source>
        <dbReference type="ARBA" id="ARBA00022729"/>
    </source>
</evidence>
<organism evidence="10 11">
    <name type="scientific">Archangium lansingense</name>
    <dbReference type="NCBI Taxonomy" id="2995310"/>
    <lineage>
        <taxon>Bacteria</taxon>
        <taxon>Pseudomonadati</taxon>
        <taxon>Myxococcota</taxon>
        <taxon>Myxococcia</taxon>
        <taxon>Myxococcales</taxon>
        <taxon>Cystobacterineae</taxon>
        <taxon>Archangiaceae</taxon>
        <taxon>Archangium</taxon>
    </lineage>
</organism>
<dbReference type="EMBL" id="JAPNKA010000001">
    <property type="protein sequence ID" value="MCY1080486.1"/>
    <property type="molecule type" value="Genomic_DNA"/>
</dbReference>
<dbReference type="Proteomes" id="UP001207654">
    <property type="component" value="Unassembled WGS sequence"/>
</dbReference>
<feature type="domain" description="Teneurin-like YD-shell" evidence="9">
    <location>
        <begin position="1562"/>
        <end position="1658"/>
    </location>
</feature>
<protein>
    <submittedName>
        <fullName evidence="10">FG-GAP-like repeat-containing protein</fullName>
    </submittedName>
</protein>
<evidence type="ECO:0000256" key="1">
    <source>
        <dbReference type="ARBA" id="ARBA00004613"/>
    </source>
</evidence>
<keyword evidence="2" id="KW-0964">Secreted</keyword>
<feature type="domain" description="Insecticide toxin TcdB middle/N-terminal" evidence="8">
    <location>
        <begin position="662"/>
        <end position="785"/>
    </location>
</feature>
<dbReference type="PANTHER" id="PTHR32305:SF17">
    <property type="entry name" value="TRNA NUCLEASE WAPA"/>
    <property type="match status" value="1"/>
</dbReference>
<dbReference type="NCBIfam" id="TIGR01643">
    <property type="entry name" value="YD_repeat_2x"/>
    <property type="match status" value="4"/>
</dbReference>
<keyword evidence="6" id="KW-0812">Transmembrane</keyword>
<sequence length="1948" mass="207640">MKNRLLGAPVSCVLALMAGLVGGPVLAEAPSNQTPSVDTYYGAFSASEPIAVPAFHGLEPSLRLTYSSAGGSGVAGVGWSLEGFSTLVRASPGKGVPRYDGADLFVLDGQELVACTAGSPSPSCTTGGTHATRIESYQRIKYDAAANTWTIWSKDGTRRNYAPLFQTSHGTYRWGVSSVADTSGNTVSYGWWCDGSPALDCYPDSVSYNGTVVRLYREARPDVSTFANGSNALGTTRYRLKSILVTAAGPVSIRAYALTYAAGSTGRSLLAGVRQYGRDVVIDGAGTITGGTALPATGFGYSGGSVSFQYGFEGPAYSDVSGWGAQEHYSTLQYPDVNGDGKADLCARHSGGIQCYFGTGSGFVYGFEGPRWASASGWHAPQYNSTIQYPDLDGDGKADICARHSGGIECWRSTGTSFVYAFSGPAYTDASGWGAQEHYSTIRFPDINGDGKADMCARHSGGIQCHFGTGTGFVYGFEGPGWASSSGWHAPQYNSTIQYPDLNGDGKADICARHSGGIECWRSTGTSFVYAFSGPAYTDASGWGAQEHYSTIRFPDINGDGKADLCARHSGGIQCHFGTGTSFVYGFEGPGWASAHGWSAAEHNATIQYPDINGDGRSDICARHSGGMQCYRSTGNGFVYAFDGPAYSSASGWSAAQHYSTIQTPDIDGDGKADLCARHSGGVQCHRSPADGLELMTSVRNAMGGSTTVQYKPSSAWSNTYLPLGAVLQTVSSVTASDGRGASSTTAYSYQGGLWSSSERRFLGFRKVTSVLDAAGNYTETYYHQHVGCISKPEVTYYRNASGSLFKYSTFGYSESASAPFTSLMTERWEYECNLSASCRRTLLQIGYDQYGNGYLTYEHGDYDAAGDERTSLRGLYPNTGAYVVGLHAYENIYAGVGTSGTLLKQTLSEYDGNGTYAAAPTKGRLTRQRAWNNQTGGYVNRSFGYDAWGNLTSETDERGYTRTMEYDATYHVRETRRCNALGQCSTKTWDAAQGLVKSQTDINGNVTTYTHDALGRPVSTLLPDGSTETFAYLDWGNPGAQRIRRTLSDGTADGLWMEVYEDGLGRQYRTVKEGGYAQETLYSDGSTRVWKKSAQYGPGETPRYQVFSFDGLGRLRTITNPDGTLGQRVYGNGYVTSYDELNREKVVWTDAYGQTTQVREKNGSTYQYTTYKYDLLGNLVRVTDAAGNATTVSWDSLGRKLAGCDPDTGCSSYTYDEAGHILTYRDAKGQVSSFTYDVLGRRLTKTLADGKQVRWTYDEAGHGAGKGTLTSVMEPSGSESRNYDSAGRVTSLTKCVTGVCYTSSQSYDVAGRLARVTYPDGEAVTYGYDTAGRLGSVSGYVNAFTYNGRGQLLTAAYANGTTARFTYSDVRQWMTEASVTGPEGTLYQAGYGYDAGGRVTSMSSATNSLSNLGYGYDALNRLTSVTGNQSQAFSYDALGNITWNSQVGNYQYADGTHRHAATVAGGNTYTYDANGHLVSGGGRTLTWDADNRLASVTTASGTTAFAYDATGQRVVKSGPSGVTRYFGALVELGSRGFAKNYYAGPLLVARRDAIGPTWYHQDHLGSVRALTNQAGQKVASYDYSAFGATVASSTTGALVANSRGYGGHEVDETGLVYMNARYYDPQLGRFISPDALVPSSGNPQALNRYAYVYNNPISNTDPTGHVPVVAAIATAVSVGVATSFTGAAFVISVVGAATVTAGYVLKDPMLMSIGGVLLGASSAYVFGAGFLADKFTAQAAWVGGSVSALTSPVSPLDPQLKQAIGLAYTAQSLFHEFKHMDENIRTGADQMRERLTEQDRATILAQKQGKLDGLTDANRALRDNPSAWKPWQRQYGEAMERMTQGALSAGEAIALNPSGGLVGPGDGWMTQALEVTTGWIPGVKAHGVLHDAAGFLAGRDGFGVGPGYLYLGYNFFGMSKTLPIAGQVEGIAGTGGNSVSAIFPRLF</sequence>
<keyword evidence="11" id="KW-1185">Reference proteome</keyword>
<feature type="chain" id="PRO_5047451623" evidence="7">
    <location>
        <begin position="28"/>
        <end position="1948"/>
    </location>
</feature>
<comment type="caution">
    <text evidence="10">The sequence shown here is derived from an EMBL/GenBank/DDBJ whole genome shotgun (WGS) entry which is preliminary data.</text>
</comment>
<feature type="domain" description="Teneurin-like YD-shell" evidence="9">
    <location>
        <begin position="1386"/>
        <end position="1522"/>
    </location>
</feature>
<evidence type="ECO:0000256" key="4">
    <source>
        <dbReference type="ARBA" id="ARBA00022737"/>
    </source>
</evidence>
<keyword evidence="5" id="KW-0843">Virulence</keyword>
<dbReference type="InterPro" id="IPR056823">
    <property type="entry name" value="TEN-like_YD-shell"/>
</dbReference>
<dbReference type="Pfam" id="PF13517">
    <property type="entry name" value="FG-GAP_3"/>
    <property type="match status" value="2"/>
</dbReference>
<dbReference type="SUPFAM" id="SSF69318">
    <property type="entry name" value="Integrin alpha N-terminal domain"/>
    <property type="match status" value="1"/>
</dbReference>
<dbReference type="InterPro" id="IPR022045">
    <property type="entry name" value="TcdB_toxin_mid/N"/>
</dbReference>
<evidence type="ECO:0000259" key="8">
    <source>
        <dbReference type="Pfam" id="PF12256"/>
    </source>
</evidence>
<dbReference type="NCBIfam" id="TIGR03696">
    <property type="entry name" value="Rhs_assc_core"/>
    <property type="match status" value="1"/>
</dbReference>
<name>A0ABT4AFX8_9BACT</name>
<proteinExistence type="predicted"/>
<gene>
    <name evidence="10" type="ORF">OV287_39165</name>
</gene>
<dbReference type="Pfam" id="PF05593">
    <property type="entry name" value="RHS_repeat"/>
    <property type="match status" value="5"/>
</dbReference>
<comment type="subcellular location">
    <subcellularLocation>
        <location evidence="1">Secreted</location>
    </subcellularLocation>
</comment>
<evidence type="ECO:0000256" key="7">
    <source>
        <dbReference type="SAM" id="SignalP"/>
    </source>
</evidence>